<sequence length="393" mass="44679">MASHSPEAPQPLSNFPQDPTEFDSDPRISFSKLDDKFILETEDGQEFEFDTVLKRWIPTVDEELLRKQQEAYKVQGVDDSELVTASQLRKKRKQQGTKDDEGNGQKSKKPRVNTALYVTSIPLDADFEEIRYVFSKCGVIAEEIDSGRPRIKMYTDDDGKFKGEALVVFFRPESVNLAIQMLDDSDFRLGVTGPQGPMRVQPADFSYKSQQEAPIKTSARDKRKIMQRTQRLNSKLADWDDDDPSALPETNSRFEKVVILKHMFTLQELDEDPAAILDIKEDIRDECSKLGEVTNVVLYDKEADGVVSVRFQEPEAAKNCVKVMDGRYFGGTRVDAYIADGSERFKKTNEKRAALEDLAEKGFDADEDEEEAQRLDEFGTWLESSHTVENTAK</sequence>
<protein>
    <recommendedName>
        <fullName evidence="8">RRM domain-containing protein</fullName>
    </recommendedName>
</protein>
<accession>A0A5N6TF09</accession>
<dbReference type="PROSITE" id="PS50102">
    <property type="entry name" value="RRM"/>
    <property type="match status" value="1"/>
</dbReference>
<dbReference type="InterPro" id="IPR034392">
    <property type="entry name" value="TatSF1-like_RRM1"/>
</dbReference>
<dbReference type="SMART" id="SM00360">
    <property type="entry name" value="RRM"/>
    <property type="match status" value="2"/>
</dbReference>
<evidence type="ECO:0000313" key="9">
    <source>
        <dbReference type="EMBL" id="KAE8144955.1"/>
    </source>
</evidence>
<dbReference type="FunFam" id="3.30.70.330:FF:000105">
    <property type="entry name" value="HIV Tat-specific factor 1 homolog"/>
    <property type="match status" value="1"/>
</dbReference>
<evidence type="ECO:0000256" key="7">
    <source>
        <dbReference type="SAM" id="MobiDB-lite"/>
    </source>
</evidence>
<dbReference type="Proteomes" id="UP000325780">
    <property type="component" value="Unassembled WGS sequence"/>
</dbReference>
<proteinExistence type="inferred from homology"/>
<feature type="domain" description="RRM" evidence="8">
    <location>
        <begin position="114"/>
        <end position="205"/>
    </location>
</feature>
<evidence type="ECO:0000256" key="2">
    <source>
        <dbReference type="ARBA" id="ARBA00022664"/>
    </source>
</evidence>
<dbReference type="GO" id="GO:0005684">
    <property type="term" value="C:U2-type spliceosomal complex"/>
    <property type="evidence" value="ECO:0007669"/>
    <property type="project" value="TreeGrafter"/>
</dbReference>
<dbReference type="InterPro" id="IPR012677">
    <property type="entry name" value="Nucleotide-bd_a/b_plait_sf"/>
</dbReference>
<keyword evidence="3" id="KW-0677">Repeat</keyword>
<dbReference type="AlphaFoldDB" id="A0A5N6TF09"/>
<gene>
    <name evidence="9" type="ORF">BDV25DRAFT_165683</name>
</gene>
<evidence type="ECO:0000256" key="5">
    <source>
        <dbReference type="ARBA" id="ARBA00023187"/>
    </source>
</evidence>
<keyword evidence="2" id="KW-0507">mRNA processing</keyword>
<feature type="region of interest" description="Disordered" evidence="7">
    <location>
        <begin position="84"/>
        <end position="111"/>
    </location>
</feature>
<evidence type="ECO:0000259" key="8">
    <source>
        <dbReference type="PROSITE" id="PS50102"/>
    </source>
</evidence>
<dbReference type="PANTHER" id="PTHR15608">
    <property type="entry name" value="SPLICING FACTOR U2AF-ASSOCIATED PROTEIN 2"/>
    <property type="match status" value="1"/>
</dbReference>
<keyword evidence="5" id="KW-0508">mRNA splicing</keyword>
<dbReference type="CDD" id="cd12285">
    <property type="entry name" value="RRM3_RBM39_like"/>
    <property type="match status" value="1"/>
</dbReference>
<evidence type="ECO:0000256" key="6">
    <source>
        <dbReference type="PROSITE-ProRule" id="PRU00176"/>
    </source>
</evidence>
<dbReference type="InterPro" id="IPR035979">
    <property type="entry name" value="RBD_domain_sf"/>
</dbReference>
<dbReference type="Pfam" id="PF00076">
    <property type="entry name" value="RRM_1"/>
    <property type="match status" value="2"/>
</dbReference>
<dbReference type="GO" id="GO:0005686">
    <property type="term" value="C:U2 snRNP"/>
    <property type="evidence" value="ECO:0007669"/>
    <property type="project" value="TreeGrafter"/>
</dbReference>
<dbReference type="SUPFAM" id="SSF54928">
    <property type="entry name" value="RNA-binding domain, RBD"/>
    <property type="match status" value="2"/>
</dbReference>
<dbReference type="InterPro" id="IPR000504">
    <property type="entry name" value="RRM_dom"/>
</dbReference>
<dbReference type="GO" id="GO:0003723">
    <property type="term" value="F:RNA binding"/>
    <property type="evidence" value="ECO:0007669"/>
    <property type="project" value="UniProtKB-UniRule"/>
</dbReference>
<keyword evidence="10" id="KW-1185">Reference proteome</keyword>
<comment type="similarity">
    <text evidence="1">Belongs to the HTATSF1 family.</text>
</comment>
<dbReference type="Gene3D" id="3.30.70.330">
    <property type="match status" value="2"/>
</dbReference>
<evidence type="ECO:0000256" key="4">
    <source>
        <dbReference type="ARBA" id="ARBA00022884"/>
    </source>
</evidence>
<dbReference type="CDD" id="cd12281">
    <property type="entry name" value="RRM1_TatSF1_like"/>
    <property type="match status" value="1"/>
</dbReference>
<organism evidence="9 10">
    <name type="scientific">Aspergillus avenaceus</name>
    <dbReference type="NCBI Taxonomy" id="36643"/>
    <lineage>
        <taxon>Eukaryota</taxon>
        <taxon>Fungi</taxon>
        <taxon>Dikarya</taxon>
        <taxon>Ascomycota</taxon>
        <taxon>Pezizomycotina</taxon>
        <taxon>Eurotiomycetes</taxon>
        <taxon>Eurotiomycetidae</taxon>
        <taxon>Eurotiales</taxon>
        <taxon>Aspergillaceae</taxon>
        <taxon>Aspergillus</taxon>
        <taxon>Aspergillus subgen. Circumdati</taxon>
    </lineage>
</organism>
<dbReference type="PANTHER" id="PTHR15608:SF0">
    <property type="entry name" value="HIV TAT-SPECIFIC FACTOR 1"/>
    <property type="match status" value="1"/>
</dbReference>
<dbReference type="InterPro" id="IPR034393">
    <property type="entry name" value="TatSF1-like"/>
</dbReference>
<dbReference type="FunFam" id="3.30.70.330:FF:000722">
    <property type="entry name" value="Nuclear mRNA splicing factor-associated protein, putative"/>
    <property type="match status" value="1"/>
</dbReference>
<evidence type="ECO:0000313" key="10">
    <source>
        <dbReference type="Proteomes" id="UP000325780"/>
    </source>
</evidence>
<dbReference type="EMBL" id="ML742409">
    <property type="protein sequence ID" value="KAE8144955.1"/>
    <property type="molecule type" value="Genomic_DNA"/>
</dbReference>
<keyword evidence="4 6" id="KW-0694">RNA-binding</keyword>
<dbReference type="GO" id="GO:0000398">
    <property type="term" value="P:mRNA splicing, via spliceosome"/>
    <property type="evidence" value="ECO:0007669"/>
    <property type="project" value="InterPro"/>
</dbReference>
<name>A0A5N6TF09_ASPAV</name>
<evidence type="ECO:0000256" key="3">
    <source>
        <dbReference type="ARBA" id="ARBA00022737"/>
    </source>
</evidence>
<feature type="region of interest" description="Disordered" evidence="7">
    <location>
        <begin position="198"/>
        <end position="221"/>
    </location>
</feature>
<reference evidence="9 10" key="1">
    <citation type="submission" date="2019-04" db="EMBL/GenBank/DDBJ databases">
        <title>Friends and foes A comparative genomics study of 23 Aspergillus species from section Flavi.</title>
        <authorList>
            <consortium name="DOE Joint Genome Institute"/>
            <person name="Kjaerbolling I."/>
            <person name="Vesth T."/>
            <person name="Frisvad J.C."/>
            <person name="Nybo J.L."/>
            <person name="Theobald S."/>
            <person name="Kildgaard S."/>
            <person name="Isbrandt T."/>
            <person name="Kuo A."/>
            <person name="Sato A."/>
            <person name="Lyhne E.K."/>
            <person name="Kogle M.E."/>
            <person name="Wiebenga A."/>
            <person name="Kun R.S."/>
            <person name="Lubbers R.J."/>
            <person name="Makela M.R."/>
            <person name="Barry K."/>
            <person name="Chovatia M."/>
            <person name="Clum A."/>
            <person name="Daum C."/>
            <person name="Haridas S."/>
            <person name="He G."/>
            <person name="LaButti K."/>
            <person name="Lipzen A."/>
            <person name="Mondo S."/>
            <person name="Riley R."/>
            <person name="Salamov A."/>
            <person name="Simmons B.A."/>
            <person name="Magnuson J.K."/>
            <person name="Henrissat B."/>
            <person name="Mortensen U.H."/>
            <person name="Larsen T.O."/>
            <person name="Devries R.P."/>
            <person name="Grigoriev I.V."/>
            <person name="Machida M."/>
            <person name="Baker S.E."/>
            <person name="Andersen M.R."/>
        </authorList>
    </citation>
    <scope>NUCLEOTIDE SEQUENCE [LARGE SCALE GENOMIC DNA]</scope>
    <source>
        <strain evidence="9 10">IBT 18842</strain>
    </source>
</reference>
<dbReference type="OrthoDB" id="10258585at2759"/>
<feature type="region of interest" description="Disordered" evidence="7">
    <location>
        <begin position="1"/>
        <end position="28"/>
    </location>
</feature>
<evidence type="ECO:0000256" key="1">
    <source>
        <dbReference type="ARBA" id="ARBA00007747"/>
    </source>
</evidence>